<dbReference type="AlphaFoldDB" id="A0A1P8UM45"/>
<dbReference type="SUPFAM" id="SSF48029">
    <property type="entry name" value="FliG"/>
    <property type="match status" value="2"/>
</dbReference>
<geneLocation type="plasmid" evidence="16">
    <name>ppaby5</name>
</geneLocation>
<comment type="subcellular location">
    <subcellularLocation>
        <location evidence="1">Bacterial flagellum basal body</location>
    </subcellularLocation>
    <subcellularLocation>
        <location evidence="2">Cell membrane</location>
        <topology evidence="2">Peripheral membrane protein</topology>
        <orientation evidence="2">Cytoplasmic side</orientation>
    </subcellularLocation>
</comment>
<name>A0A1P8UM45_9RHOB</name>
<dbReference type="GO" id="GO:0071973">
    <property type="term" value="P:bacterial-type flagellum-dependent cell motility"/>
    <property type="evidence" value="ECO:0007669"/>
    <property type="project" value="InterPro"/>
</dbReference>
<dbReference type="GO" id="GO:0009425">
    <property type="term" value="C:bacterial-type flagellum basal body"/>
    <property type="evidence" value="ECO:0007669"/>
    <property type="project" value="UniProtKB-SubCell"/>
</dbReference>
<keyword evidence="6" id="KW-0145">Chemotaxis</keyword>
<dbReference type="Proteomes" id="UP000187059">
    <property type="component" value="Plasmid pPABY5"/>
</dbReference>
<dbReference type="Pfam" id="PF14841">
    <property type="entry name" value="FliG_M"/>
    <property type="match status" value="1"/>
</dbReference>
<keyword evidence="16" id="KW-1185">Reference proteome</keyword>
<gene>
    <name evidence="15" type="ORF">Ga0080574_TMP128</name>
</gene>
<evidence type="ECO:0000256" key="11">
    <source>
        <dbReference type="SAM" id="MobiDB-lite"/>
    </source>
</evidence>
<dbReference type="InterPro" id="IPR011002">
    <property type="entry name" value="FliG_a-hlx"/>
</dbReference>
<evidence type="ECO:0000256" key="1">
    <source>
        <dbReference type="ARBA" id="ARBA00004117"/>
    </source>
</evidence>
<dbReference type="PRINTS" id="PR00954">
    <property type="entry name" value="FLGMOTORFLIG"/>
</dbReference>
<evidence type="ECO:0000256" key="9">
    <source>
        <dbReference type="ARBA" id="ARBA00023143"/>
    </source>
</evidence>
<comment type="similarity">
    <text evidence="3">Belongs to the FliG family.</text>
</comment>
<comment type="function">
    <text evidence="10">FliG is one of three proteins (FliG, FliN, FliM) that forms the rotor-mounted switch complex (C ring), located at the base of the basal body. This complex interacts with the CheY and CheZ chemotaxis proteins, in addition to contacting components of the motor that determine the direction of flagellar rotation.</text>
</comment>
<dbReference type="KEGG" id="paby:Ga0080574_TMP128"/>
<evidence type="ECO:0000259" key="14">
    <source>
        <dbReference type="Pfam" id="PF14842"/>
    </source>
</evidence>
<keyword evidence="8" id="KW-0472">Membrane</keyword>
<evidence type="ECO:0000256" key="6">
    <source>
        <dbReference type="ARBA" id="ARBA00022500"/>
    </source>
</evidence>
<dbReference type="RefSeq" id="WP_076694129.1">
    <property type="nucleotide sequence ID" value="NZ_CP015089.1"/>
</dbReference>
<dbReference type="Pfam" id="PF14842">
    <property type="entry name" value="FliG_N"/>
    <property type="match status" value="1"/>
</dbReference>
<evidence type="ECO:0000259" key="13">
    <source>
        <dbReference type="Pfam" id="PF14841"/>
    </source>
</evidence>
<evidence type="ECO:0000256" key="3">
    <source>
        <dbReference type="ARBA" id="ARBA00010299"/>
    </source>
</evidence>
<dbReference type="PANTHER" id="PTHR30534">
    <property type="entry name" value="FLAGELLAR MOTOR SWITCH PROTEIN FLIG"/>
    <property type="match status" value="1"/>
</dbReference>
<keyword evidence="9" id="KW-0975">Bacterial flagellum</keyword>
<organism evidence="15 16">
    <name type="scientific">Salipiger abyssi</name>
    <dbReference type="NCBI Taxonomy" id="1250539"/>
    <lineage>
        <taxon>Bacteria</taxon>
        <taxon>Pseudomonadati</taxon>
        <taxon>Pseudomonadota</taxon>
        <taxon>Alphaproteobacteria</taxon>
        <taxon>Rhodobacterales</taxon>
        <taxon>Roseobacteraceae</taxon>
        <taxon>Salipiger</taxon>
    </lineage>
</organism>
<accession>A0A1P8UM45</accession>
<dbReference type="InterPro" id="IPR028263">
    <property type="entry name" value="FliG_N"/>
</dbReference>
<dbReference type="PANTHER" id="PTHR30534:SF0">
    <property type="entry name" value="FLAGELLAR MOTOR SWITCH PROTEIN FLIG"/>
    <property type="match status" value="1"/>
</dbReference>
<dbReference type="Gene3D" id="1.10.220.30">
    <property type="match status" value="3"/>
</dbReference>
<evidence type="ECO:0000256" key="4">
    <source>
        <dbReference type="ARBA" id="ARBA00021870"/>
    </source>
</evidence>
<evidence type="ECO:0000313" key="15">
    <source>
        <dbReference type="EMBL" id="APZ50462.1"/>
    </source>
</evidence>
<keyword evidence="5" id="KW-1003">Cell membrane</keyword>
<keyword evidence="7" id="KW-0283">Flagellar rotation</keyword>
<dbReference type="GO" id="GO:0006935">
    <property type="term" value="P:chemotaxis"/>
    <property type="evidence" value="ECO:0007669"/>
    <property type="project" value="UniProtKB-KW"/>
</dbReference>
<feature type="domain" description="Flagellar motor switch protein FliG C-terminal" evidence="12">
    <location>
        <begin position="236"/>
        <end position="342"/>
    </location>
</feature>
<evidence type="ECO:0000256" key="8">
    <source>
        <dbReference type="ARBA" id="ARBA00023136"/>
    </source>
</evidence>
<evidence type="ECO:0000256" key="10">
    <source>
        <dbReference type="ARBA" id="ARBA00025598"/>
    </source>
</evidence>
<feature type="domain" description="Flagellar motor switch protein FliG N-terminal" evidence="14">
    <location>
        <begin position="23"/>
        <end position="123"/>
    </location>
</feature>
<dbReference type="GO" id="GO:0003774">
    <property type="term" value="F:cytoskeletal motor activity"/>
    <property type="evidence" value="ECO:0007669"/>
    <property type="project" value="InterPro"/>
</dbReference>
<evidence type="ECO:0000256" key="2">
    <source>
        <dbReference type="ARBA" id="ARBA00004413"/>
    </source>
</evidence>
<dbReference type="EMBL" id="CP015089">
    <property type="protein sequence ID" value="APZ50462.1"/>
    <property type="molecule type" value="Genomic_DNA"/>
</dbReference>
<dbReference type="InterPro" id="IPR023087">
    <property type="entry name" value="Flg_Motor_Flig_C"/>
</dbReference>
<evidence type="ECO:0000256" key="5">
    <source>
        <dbReference type="ARBA" id="ARBA00022475"/>
    </source>
</evidence>
<dbReference type="InterPro" id="IPR032779">
    <property type="entry name" value="FliG_M"/>
</dbReference>
<dbReference type="Pfam" id="PF01706">
    <property type="entry name" value="FliG_C"/>
    <property type="match status" value="1"/>
</dbReference>
<dbReference type="InterPro" id="IPR000090">
    <property type="entry name" value="Flg_Motor_Flig"/>
</dbReference>
<evidence type="ECO:0000259" key="12">
    <source>
        <dbReference type="Pfam" id="PF01706"/>
    </source>
</evidence>
<dbReference type="GO" id="GO:0005886">
    <property type="term" value="C:plasma membrane"/>
    <property type="evidence" value="ECO:0007669"/>
    <property type="project" value="UniProtKB-SubCell"/>
</dbReference>
<proteinExistence type="inferred from homology"/>
<protein>
    <recommendedName>
        <fullName evidence="4">Flagellar motor switch protein FliG</fullName>
    </recommendedName>
</protein>
<keyword evidence="15" id="KW-0614">Plasmid</keyword>
<dbReference type="OrthoDB" id="9780302at2"/>
<sequence length="353" mass="38786">MAVANLKRATSSGANAATARRRKLTGPQKAAILFLCLGEKRGSALLQQLDDIEIQQVTRAMSGLGSISSETVEQVLNDFVEDITNGGGVVGSFAVAENLLRSLLPGEQVEGILKDIRGPLKERDLWARFGALSENVIANYLKGEHEQTIAAILSNVKTDVAAKVLPILGPEKMQNVVERMIRMEAVPHHMMKQIEESLQSDIINAGAQPTTTEQHQRMADLFNKLDRNAFDAMAPALEESIPDTFDAIKAKMFTFEDLVKMDAMDLAKIMRGMPGNTLPTALRGASQAARDAFLNALPARSRDMLQEEMDSMGPVRRREVSAAQSMMLDYARTLADEDQVRLPLSDDEDDEMF</sequence>
<reference evidence="15 16" key="1">
    <citation type="submission" date="2016-04" db="EMBL/GenBank/DDBJ databases">
        <title>Deep-sea bacteria in the southern Pacific.</title>
        <authorList>
            <person name="Tang K."/>
        </authorList>
    </citation>
    <scope>NUCLEOTIDE SEQUENCE [LARGE SCALE GENOMIC DNA]</scope>
    <source>
        <strain evidence="15 16">JLT2014</strain>
        <plasmid evidence="16">ppaby5</plasmid>
    </source>
</reference>
<feature type="region of interest" description="Disordered" evidence="11">
    <location>
        <begin position="1"/>
        <end position="22"/>
    </location>
</feature>
<evidence type="ECO:0000313" key="16">
    <source>
        <dbReference type="Proteomes" id="UP000187059"/>
    </source>
</evidence>
<evidence type="ECO:0000256" key="7">
    <source>
        <dbReference type="ARBA" id="ARBA00022779"/>
    </source>
</evidence>
<feature type="domain" description="Flagellar motor switch protein FliG middle" evidence="13">
    <location>
        <begin position="135"/>
        <end position="207"/>
    </location>
</feature>